<dbReference type="PANTHER" id="PTHR45947:SF15">
    <property type="entry name" value="TEICHURONIC ACID BIOSYNTHESIS GLYCOSYLTRANSFERASE TUAC-RELATED"/>
    <property type="match status" value="1"/>
</dbReference>
<name>A0A837HZD5_9BACT</name>
<dbReference type="Pfam" id="PF00534">
    <property type="entry name" value="Glycos_transf_1"/>
    <property type="match status" value="1"/>
</dbReference>
<evidence type="ECO:0000313" key="2">
    <source>
        <dbReference type="EMBL" id="KKR06920.1"/>
    </source>
</evidence>
<evidence type="ECO:0000313" key="3">
    <source>
        <dbReference type="Proteomes" id="UP000033996"/>
    </source>
</evidence>
<dbReference type="Gene3D" id="3.40.50.2000">
    <property type="entry name" value="Glycogen Phosphorylase B"/>
    <property type="match status" value="2"/>
</dbReference>
<dbReference type="CDD" id="cd03801">
    <property type="entry name" value="GT4_PimA-like"/>
    <property type="match status" value="1"/>
</dbReference>
<gene>
    <name evidence="2" type="ORF">UT35_C0032G0002</name>
</gene>
<dbReference type="GO" id="GO:0016757">
    <property type="term" value="F:glycosyltransferase activity"/>
    <property type="evidence" value="ECO:0007669"/>
    <property type="project" value="InterPro"/>
</dbReference>
<feature type="domain" description="Glycosyl transferase family 1" evidence="1">
    <location>
        <begin position="191"/>
        <end position="317"/>
    </location>
</feature>
<organism evidence="2 3">
    <name type="scientific">Candidatus Yanofskybacteria bacterium GW2011_GWD1_39_16</name>
    <dbReference type="NCBI Taxonomy" id="1619030"/>
    <lineage>
        <taxon>Bacteria</taxon>
        <taxon>Candidatus Yanofskyibacteriota</taxon>
    </lineage>
</organism>
<dbReference type="Proteomes" id="UP000033996">
    <property type="component" value="Unassembled WGS sequence"/>
</dbReference>
<accession>A0A837HZD5</accession>
<dbReference type="InterPro" id="IPR050194">
    <property type="entry name" value="Glycosyltransferase_grp1"/>
</dbReference>
<evidence type="ECO:0000259" key="1">
    <source>
        <dbReference type="Pfam" id="PF00534"/>
    </source>
</evidence>
<dbReference type="SUPFAM" id="SSF53756">
    <property type="entry name" value="UDP-Glycosyltransferase/glycogen phosphorylase"/>
    <property type="match status" value="1"/>
</dbReference>
<sequence length="359" mass="41140">MAKLLMVTGLGSVTDLASDKKGAFYNTLEEFHKYWDRIDIIAPRVKGQPTGEKIIFGNIHIHISKRPLWLHPIFFLSKGIELYRINHFDLMTVQDYPPFYNGIGARLLWMKVRVPYILEIMHIPGYPRSANFKEWLYKQYTKIFIRFIAKKVLAIRVINRTEVPDFLTKYGISKEKLKYIPAFYIDLDIFKPLDLKKKYDLIFVGRLESNKGLDLLLEVAQKSNLKILIVGTGPLYNNLKLQIDNYNISNISLHGFAKNSLEIAKLINESRALVMLSYNEGGPRVVLEALACSVPVIATSVGIVPDVINRSNGRIIDWSVEEVIGAFNEIKYQKPIIDTSQFEKISSIKNYADNLKSLI</sequence>
<keyword evidence="2" id="KW-0808">Transferase</keyword>
<dbReference type="AlphaFoldDB" id="A0A837HZD5"/>
<dbReference type="PANTHER" id="PTHR45947">
    <property type="entry name" value="SULFOQUINOVOSYL TRANSFERASE SQD2"/>
    <property type="match status" value="1"/>
</dbReference>
<dbReference type="InterPro" id="IPR001296">
    <property type="entry name" value="Glyco_trans_1"/>
</dbReference>
<dbReference type="EMBL" id="LBWL01000032">
    <property type="protein sequence ID" value="KKR06920.1"/>
    <property type="molecule type" value="Genomic_DNA"/>
</dbReference>
<reference evidence="2 3" key="1">
    <citation type="journal article" date="2015" name="Nature">
        <title>rRNA introns, odd ribosomes, and small enigmatic genomes across a large radiation of phyla.</title>
        <authorList>
            <person name="Brown C.T."/>
            <person name="Hug L.A."/>
            <person name="Thomas B.C."/>
            <person name="Sharon I."/>
            <person name="Castelle C.J."/>
            <person name="Singh A."/>
            <person name="Wilkins M.J."/>
            <person name="Williams K.H."/>
            <person name="Banfield J.F."/>
        </authorList>
    </citation>
    <scope>NUCLEOTIDE SEQUENCE [LARGE SCALE GENOMIC DNA]</scope>
</reference>
<protein>
    <submittedName>
        <fullName evidence="2">Glycosyltransferase, group 1 family protein</fullName>
    </submittedName>
</protein>
<comment type="caution">
    <text evidence="2">The sequence shown here is derived from an EMBL/GenBank/DDBJ whole genome shotgun (WGS) entry which is preliminary data.</text>
</comment>
<proteinExistence type="predicted"/>